<evidence type="ECO:0000259" key="2">
    <source>
        <dbReference type="Pfam" id="PF02397"/>
    </source>
</evidence>
<dbReference type="GO" id="GO:0016780">
    <property type="term" value="F:phosphotransferase activity, for other substituted phosphate groups"/>
    <property type="evidence" value="ECO:0007669"/>
    <property type="project" value="TreeGrafter"/>
</dbReference>
<dbReference type="AlphaFoldDB" id="A0A7X1BVZ8"/>
<comment type="caution">
    <text evidence="3">The sequence shown here is derived from an EMBL/GenBank/DDBJ whole genome shotgun (WGS) entry which is preliminary data.</text>
</comment>
<accession>A0A7X1BVZ8</accession>
<reference evidence="3 4" key="1">
    <citation type="submission" date="2020-03" db="EMBL/GenBank/DDBJ databases">
        <title>Soil Listeria distribution.</title>
        <authorList>
            <person name="Liao J."/>
            <person name="Wiedmann M."/>
        </authorList>
    </citation>
    <scope>NUCLEOTIDE SEQUENCE [LARGE SCALE GENOMIC DNA]</scope>
    <source>
        <strain evidence="3 4">FSL L7-1833</strain>
    </source>
</reference>
<keyword evidence="3" id="KW-0808">Transferase</keyword>
<dbReference type="Proteomes" id="UP000532866">
    <property type="component" value="Unassembled WGS sequence"/>
</dbReference>
<name>A0A7X1BVZ8_9LIST</name>
<dbReference type="Pfam" id="PF02397">
    <property type="entry name" value="Bac_transf"/>
    <property type="match status" value="1"/>
</dbReference>
<dbReference type="PANTHER" id="PTHR30576">
    <property type="entry name" value="COLANIC BIOSYNTHESIS UDP-GLUCOSE LIPID CARRIER TRANSFERASE"/>
    <property type="match status" value="1"/>
</dbReference>
<feature type="domain" description="Bacterial sugar transferase" evidence="2">
    <location>
        <begin position="26"/>
        <end position="205"/>
    </location>
</feature>
<evidence type="ECO:0000313" key="3">
    <source>
        <dbReference type="EMBL" id="MBC1333337.1"/>
    </source>
</evidence>
<proteinExistence type="inferred from homology"/>
<protein>
    <submittedName>
        <fullName evidence="3">Sugar transferase</fullName>
    </submittedName>
</protein>
<dbReference type="PANTHER" id="PTHR30576:SF0">
    <property type="entry name" value="UNDECAPRENYL-PHOSPHATE N-ACETYLGALACTOSAMINYL 1-PHOSPHATE TRANSFERASE-RELATED"/>
    <property type="match status" value="1"/>
</dbReference>
<organism evidence="3 4">
    <name type="scientific">Listeria booriae</name>
    <dbReference type="NCBI Taxonomy" id="1552123"/>
    <lineage>
        <taxon>Bacteria</taxon>
        <taxon>Bacillati</taxon>
        <taxon>Bacillota</taxon>
        <taxon>Bacilli</taxon>
        <taxon>Bacillales</taxon>
        <taxon>Listeriaceae</taxon>
        <taxon>Listeria</taxon>
    </lineage>
</organism>
<evidence type="ECO:0000256" key="1">
    <source>
        <dbReference type="ARBA" id="ARBA00006464"/>
    </source>
</evidence>
<gene>
    <name evidence="3" type="ORF">HB759_15435</name>
</gene>
<dbReference type="EMBL" id="JAAROL010000008">
    <property type="protein sequence ID" value="MBC1333337.1"/>
    <property type="molecule type" value="Genomic_DNA"/>
</dbReference>
<dbReference type="InterPro" id="IPR003362">
    <property type="entry name" value="Bact_transf"/>
</dbReference>
<evidence type="ECO:0000313" key="4">
    <source>
        <dbReference type="Proteomes" id="UP000532866"/>
    </source>
</evidence>
<sequence length="211" mass="24222">MEIMEYESRYNQKHLKKKSAVFHYTKRFMDLVLAILLLIITSPIVLVTVCAVKLESSGQIIYRQRRVGHHGNEFILYKIRSMDESAESGGAQWAEKNDPRITMVGQFIRKTRIDELPQLWNVLKGEMSLIGPRPERPVFTKEFQVLYPNFTQRLAVKPGLTGWAQVNGGYDISPEEKLKLDLEYINTMSVKNEVHILCKTIQVVLSGNGAR</sequence>
<comment type="similarity">
    <text evidence="1">Belongs to the bacterial sugar transferase family.</text>
</comment>